<dbReference type="Proteomes" id="UP000006833">
    <property type="component" value="Plasmid pDSHI02"/>
</dbReference>
<dbReference type="EMBL" id="CP000832">
    <property type="protein sequence ID" value="ABV95654.1"/>
    <property type="molecule type" value="Genomic_DNA"/>
</dbReference>
<geneLocation type="plasmid" evidence="1 2">
    <name>pDSHI02</name>
</geneLocation>
<gene>
    <name evidence="1" type="ordered locus">Dshi_3926</name>
</gene>
<keyword evidence="2" id="KW-1185">Reference proteome</keyword>
<reference evidence="2" key="1">
    <citation type="journal article" date="2010" name="ISME J.">
        <title>The complete genome sequence of the algal symbiont Dinoroseobacter shibae: a hitchhiker's guide to life in the sea.</title>
        <authorList>
            <person name="Wagner-Dobler I."/>
            <person name="Ballhausen B."/>
            <person name="Berger M."/>
            <person name="Brinkhoff T."/>
            <person name="Buchholz I."/>
            <person name="Bunk B."/>
            <person name="Cypionka H."/>
            <person name="Daniel R."/>
            <person name="Drepper T."/>
            <person name="Gerdts G."/>
            <person name="Hahnke S."/>
            <person name="Han C."/>
            <person name="Jahn D."/>
            <person name="Kalhoefer D."/>
            <person name="Kiss H."/>
            <person name="Klenk H.P."/>
            <person name="Kyrpides N."/>
            <person name="Liebl W."/>
            <person name="Liesegang H."/>
            <person name="Meincke L."/>
            <person name="Pati A."/>
            <person name="Petersen J."/>
            <person name="Piekarski T."/>
            <person name="Pommerenke C."/>
            <person name="Pradella S."/>
            <person name="Pukall R."/>
            <person name="Rabus R."/>
            <person name="Stackebrandt E."/>
            <person name="Thole S."/>
            <person name="Thompson L."/>
            <person name="Tielen P."/>
            <person name="Tomasch J."/>
            <person name="von Jan M."/>
            <person name="Wanphrut N."/>
            <person name="Wichels A."/>
            <person name="Zech H."/>
            <person name="Simon M."/>
        </authorList>
    </citation>
    <scope>NUCLEOTIDE SEQUENCE [LARGE SCALE GENOMIC DNA]</scope>
    <source>
        <strain evidence="2">DSM 16493 / NCIMB 14021 / DFL 12</strain>
        <plasmid evidence="2">Plasmid pDSHI02</plasmid>
    </source>
</reference>
<sequence length="320" mass="34957">MSQFPPLPQTTTTDGEIRKIGVEIEFAGLREADVAELIRTHLGGRITSESRHRVTVEDTRLGRLKVELDTPLAKYAGDGLLETGLDLARPVIPIELITNPLPPDALPLLDAFCDTLRQAGGEGTGHGALQGFGVHLNIAVVAPEAALTTRSIRAFALLEPWLRHTMPPDTTRRLLPFVAPWPEALVDALVAAPYAGLDAQREIYKTHVKSRNHGLDLLPLFKAADPEAYARDFPGLTEIDGRPAFHFRLPDCRLDNPDWSLSEAWAQWHTVETVAADDALLTALGEAWEAHRARLLASSRAWADTVDTLLPTPLNALQGA</sequence>
<dbReference type="KEGG" id="dsh:Dshi_3926"/>
<proteinExistence type="predicted"/>
<protein>
    <recommendedName>
        <fullName evidence="3">Amidoligase enzyme</fullName>
    </recommendedName>
</protein>
<dbReference type="HOGENOM" id="CLU_888185_0_0_5"/>
<dbReference type="OrthoDB" id="5597599at2"/>
<evidence type="ECO:0000313" key="1">
    <source>
        <dbReference type="EMBL" id="ABV95654.1"/>
    </source>
</evidence>
<name>A8LTT7_DINSH</name>
<dbReference type="InterPro" id="IPR022025">
    <property type="entry name" value="Amidoligase_2"/>
</dbReference>
<keyword evidence="1" id="KW-0614">Plasmid</keyword>
<organism evidence="1 2">
    <name type="scientific">Dinoroseobacter shibae (strain DSM 16493 / NCIMB 14021 / DFL 12)</name>
    <dbReference type="NCBI Taxonomy" id="398580"/>
    <lineage>
        <taxon>Bacteria</taxon>
        <taxon>Pseudomonadati</taxon>
        <taxon>Pseudomonadota</taxon>
        <taxon>Alphaproteobacteria</taxon>
        <taxon>Rhodobacterales</taxon>
        <taxon>Roseobacteraceae</taxon>
        <taxon>Dinoroseobacter</taxon>
    </lineage>
</organism>
<dbReference type="Pfam" id="PF12224">
    <property type="entry name" value="Amidoligase_2"/>
    <property type="match status" value="1"/>
</dbReference>
<evidence type="ECO:0008006" key="3">
    <source>
        <dbReference type="Google" id="ProtNLM"/>
    </source>
</evidence>
<accession>A8LTT7</accession>
<evidence type="ECO:0000313" key="2">
    <source>
        <dbReference type="Proteomes" id="UP000006833"/>
    </source>
</evidence>
<dbReference type="RefSeq" id="WP_012187312.1">
    <property type="nucleotide sequence ID" value="NC_009956.1"/>
</dbReference>
<dbReference type="AlphaFoldDB" id="A8LTT7"/>